<dbReference type="GO" id="GO:0019441">
    <property type="term" value="P:L-tryptophan catabolic process to kynurenine"/>
    <property type="evidence" value="ECO:0007669"/>
    <property type="project" value="InterPro"/>
</dbReference>
<dbReference type="InterPro" id="IPR000898">
    <property type="entry name" value="Indolamine_dOase"/>
</dbReference>
<accession>A0A382H4M3</accession>
<evidence type="ECO:0000256" key="2">
    <source>
        <dbReference type="ARBA" id="ARBA00023004"/>
    </source>
</evidence>
<feature type="non-terminal residue" evidence="3">
    <location>
        <position position="263"/>
    </location>
</feature>
<dbReference type="GO" id="GO:0046872">
    <property type="term" value="F:metal ion binding"/>
    <property type="evidence" value="ECO:0007669"/>
    <property type="project" value="UniProtKB-KW"/>
</dbReference>
<dbReference type="Pfam" id="PF01231">
    <property type="entry name" value="IDO"/>
    <property type="match status" value="1"/>
</dbReference>
<dbReference type="SUPFAM" id="SSF140959">
    <property type="entry name" value="Indolic compounds 2,3-dioxygenase-like"/>
    <property type="match status" value="1"/>
</dbReference>
<dbReference type="PANTHER" id="PTHR28657">
    <property type="entry name" value="INDOLEAMINE 2,3-DIOXYGENASE"/>
    <property type="match status" value="1"/>
</dbReference>
<keyword evidence="2" id="KW-0408">Iron</keyword>
<name>A0A382H4M3_9ZZZZ</name>
<dbReference type="PANTHER" id="PTHR28657:SF5">
    <property type="entry name" value="INDOLEAMINE 2,3-DIOXYGENASE"/>
    <property type="match status" value="1"/>
</dbReference>
<gene>
    <name evidence="3" type="ORF">METZ01_LOCUS235064</name>
</gene>
<organism evidence="3">
    <name type="scientific">marine metagenome</name>
    <dbReference type="NCBI Taxonomy" id="408172"/>
    <lineage>
        <taxon>unclassified sequences</taxon>
        <taxon>metagenomes</taxon>
        <taxon>ecological metagenomes</taxon>
    </lineage>
</organism>
<dbReference type="GO" id="GO:0016491">
    <property type="term" value="F:oxidoreductase activity"/>
    <property type="evidence" value="ECO:0007669"/>
    <property type="project" value="UniProtKB-ARBA"/>
</dbReference>
<dbReference type="EMBL" id="UINC01059138">
    <property type="protein sequence ID" value="SVB82210.1"/>
    <property type="molecule type" value="Genomic_DNA"/>
</dbReference>
<proteinExistence type="predicted"/>
<dbReference type="GO" id="GO:0020037">
    <property type="term" value="F:heme binding"/>
    <property type="evidence" value="ECO:0007669"/>
    <property type="project" value="InterPro"/>
</dbReference>
<dbReference type="InterPro" id="IPR037217">
    <property type="entry name" value="Trp/Indoleamine_2_3_dOase-like"/>
</dbReference>
<sequence>MRGFLPEINPLREYSIASPSQDRLQEIADSLPRLLLTSRVARTLESLQRDDLAVDALVANNLEQDLRLAMVQLSFVAHAYIWGGIRPRGNLPEVVAKPWIQIAKLLGRPPILSYASYTLDNWYLMDEEEPISLENMGPIANFLGGVDEDWFIIIHACIENAAADAIEAAEIISQCTSESSEQEMVTLFHRVETSLIDVNQIFSRMTERCDPYIYYHRVRPFIFGSKDNPDLEDGLVYENQFDNKPQFFRGETGAQSSIVPSLD</sequence>
<protein>
    <recommendedName>
        <fullName evidence="4">Indoleamine 2,3-dioxygenase</fullName>
    </recommendedName>
</protein>
<dbReference type="AlphaFoldDB" id="A0A382H4M3"/>
<dbReference type="Gene3D" id="1.20.58.480">
    <property type="match status" value="1"/>
</dbReference>
<evidence type="ECO:0000313" key="3">
    <source>
        <dbReference type="EMBL" id="SVB82210.1"/>
    </source>
</evidence>
<evidence type="ECO:0000256" key="1">
    <source>
        <dbReference type="ARBA" id="ARBA00022723"/>
    </source>
</evidence>
<reference evidence="3" key="1">
    <citation type="submission" date="2018-05" db="EMBL/GenBank/DDBJ databases">
        <authorList>
            <person name="Lanie J.A."/>
            <person name="Ng W.-L."/>
            <person name="Kazmierczak K.M."/>
            <person name="Andrzejewski T.M."/>
            <person name="Davidsen T.M."/>
            <person name="Wayne K.J."/>
            <person name="Tettelin H."/>
            <person name="Glass J.I."/>
            <person name="Rusch D."/>
            <person name="Podicherti R."/>
            <person name="Tsui H.-C.T."/>
            <person name="Winkler M.E."/>
        </authorList>
    </citation>
    <scope>NUCLEOTIDE SEQUENCE</scope>
</reference>
<evidence type="ECO:0008006" key="4">
    <source>
        <dbReference type="Google" id="ProtNLM"/>
    </source>
</evidence>
<keyword evidence="1" id="KW-0479">Metal-binding</keyword>